<feature type="coiled-coil region" evidence="2">
    <location>
        <begin position="182"/>
        <end position="230"/>
    </location>
</feature>
<evidence type="ECO:0000313" key="4">
    <source>
        <dbReference type="EMBL" id="KAG9340986.1"/>
    </source>
</evidence>
<proteinExistence type="predicted"/>
<evidence type="ECO:0000256" key="1">
    <source>
        <dbReference type="ARBA" id="ARBA00023054"/>
    </source>
</evidence>
<dbReference type="Proteomes" id="UP000824540">
    <property type="component" value="Unassembled WGS sequence"/>
</dbReference>
<dbReference type="InterPro" id="IPR039986">
    <property type="entry name" value="CFAP210"/>
</dbReference>
<keyword evidence="1 2" id="KW-0175">Coiled coil</keyword>
<reference evidence="4" key="1">
    <citation type="thesis" date="2021" institute="BYU ScholarsArchive" country="Provo, UT, USA">
        <title>Applications of and Algorithms for Genome Assembly and Genomic Analyses with an Emphasis on Marine Teleosts.</title>
        <authorList>
            <person name="Pickett B.D."/>
        </authorList>
    </citation>
    <scope>NUCLEOTIDE SEQUENCE</scope>
    <source>
        <strain evidence="4">HI-2016</strain>
    </source>
</reference>
<accession>A0A8T2NMX3</accession>
<dbReference type="EMBL" id="JAFBMS010000039">
    <property type="protein sequence ID" value="KAG9340986.1"/>
    <property type="molecule type" value="Genomic_DNA"/>
</dbReference>
<evidence type="ECO:0000259" key="3">
    <source>
        <dbReference type="Pfam" id="PF13868"/>
    </source>
</evidence>
<dbReference type="GO" id="GO:0005879">
    <property type="term" value="C:axonemal microtubule"/>
    <property type="evidence" value="ECO:0007669"/>
    <property type="project" value="TreeGrafter"/>
</dbReference>
<dbReference type="AlphaFoldDB" id="A0A8T2NMX3"/>
<gene>
    <name evidence="4" type="ORF">JZ751_020180</name>
</gene>
<dbReference type="Pfam" id="PF13868">
    <property type="entry name" value="TPH"/>
    <property type="match status" value="1"/>
</dbReference>
<dbReference type="OrthoDB" id="331765at2759"/>
<keyword evidence="5" id="KW-1185">Reference proteome</keyword>
<organism evidence="4 5">
    <name type="scientific">Albula glossodonta</name>
    <name type="common">roundjaw bonefish</name>
    <dbReference type="NCBI Taxonomy" id="121402"/>
    <lineage>
        <taxon>Eukaryota</taxon>
        <taxon>Metazoa</taxon>
        <taxon>Chordata</taxon>
        <taxon>Craniata</taxon>
        <taxon>Vertebrata</taxon>
        <taxon>Euteleostomi</taxon>
        <taxon>Actinopterygii</taxon>
        <taxon>Neopterygii</taxon>
        <taxon>Teleostei</taxon>
        <taxon>Albuliformes</taxon>
        <taxon>Albulidae</taxon>
        <taxon>Albula</taxon>
    </lineage>
</organism>
<comment type="caution">
    <text evidence="4">The sequence shown here is derived from an EMBL/GenBank/DDBJ whole genome shotgun (WGS) entry which is preliminary data.</text>
</comment>
<protein>
    <recommendedName>
        <fullName evidence="3">Trichohyalin-plectin-homology domain-containing protein</fullName>
    </recommendedName>
</protein>
<dbReference type="InterPro" id="IPR043597">
    <property type="entry name" value="TPH_dom"/>
</dbReference>
<feature type="coiled-coil region" evidence="2">
    <location>
        <begin position="74"/>
        <end position="121"/>
    </location>
</feature>
<dbReference type="PANTHER" id="PTHR28663">
    <property type="entry name" value="COILED-COIL DOMAIN-CONTAINING PROTEIN 173"/>
    <property type="match status" value="1"/>
</dbReference>
<feature type="non-terminal residue" evidence="4">
    <location>
        <position position="665"/>
    </location>
</feature>
<evidence type="ECO:0000256" key="2">
    <source>
        <dbReference type="SAM" id="Coils"/>
    </source>
</evidence>
<feature type="domain" description="Trichohyalin-plectin-homology" evidence="3">
    <location>
        <begin position="125"/>
        <end position="460"/>
    </location>
</feature>
<sequence>MAVVTAPQYNKKKDFHNFIYLRQVTVLPKAEWLRIQDNLNHVNKHNESLLEASKQRHELHLRSKEVVKYWSNTIAGQRQKKLEAKKIRQEIEEEEKKRLDLEEAEYQRQKRKEAIAKAKSQQYFQTDRVKGFHSALLLAEVLKEREAQIELKLKKQSASKDVDRNIIAQLKLKDEAGMEEERQKALQRKQENEAIAEDLKQQMREQQIIREKERRESKMEAEELQRLKDLHDWERSMQEQKRQEEKRSVMNAHLEHLSNRNVIRAMEAQREDAEEERRKLFMSAKQKMLKMRGEKEAEMFREVQRHREAMTERLAAQLQERTCNEEELVAKAVTKREARLEREQRESEVKHKAMLDSIAAHREMTHQEQERKLREEKQKAVEMLEAKKEADKIFLEKQYLKAQKMKENCVALQDFHIHQMEQLAKKEDLNFQSKNKDVITEEEEQFQRYAEGVIRSAAEAKRNTLTLRKAAREGIGGGLGPIFGGLRPSYLVHDSTGVEMPKPAAQFQNQYLYLCEERVIHQHLYLCEERVIHQHLYLCEERVIHQHLYLCEESRRCTWFRFPPSVRSPLTMVTFFPAAVGFYNIREEKILSLLCPVLLNILTISEKTQWEPGGHAGMTYRNVERVDLHIRAAVHGALDRVLGDVEERAVVEPVGPGDVQHGFAE</sequence>
<dbReference type="PANTHER" id="PTHR28663:SF1">
    <property type="entry name" value="CILIA- AND FLAGELLA- ASSOCIATED PROTEIN 210"/>
    <property type="match status" value="1"/>
</dbReference>
<evidence type="ECO:0000313" key="5">
    <source>
        <dbReference type="Proteomes" id="UP000824540"/>
    </source>
</evidence>
<name>A0A8T2NMX3_9TELE</name>